<dbReference type="PANTHER" id="PTHR47968:SF54">
    <property type="entry name" value="KINESIN-LIKE PROTEIN NACK2"/>
    <property type="match status" value="1"/>
</dbReference>
<gene>
    <name evidence="5" type="ORF">OLEA9_A066057</name>
</gene>
<dbReference type="GO" id="GO:0008017">
    <property type="term" value="F:microtubule binding"/>
    <property type="evidence" value="ECO:0007669"/>
    <property type="project" value="InterPro"/>
</dbReference>
<evidence type="ECO:0000256" key="2">
    <source>
        <dbReference type="PROSITE-ProRule" id="PRU00283"/>
    </source>
</evidence>
<dbReference type="GO" id="GO:0003777">
    <property type="term" value="F:microtubule motor activity"/>
    <property type="evidence" value="ECO:0007669"/>
    <property type="project" value="InterPro"/>
</dbReference>
<evidence type="ECO:0000313" key="5">
    <source>
        <dbReference type="EMBL" id="CAA3033757.1"/>
    </source>
</evidence>
<dbReference type="Gene3D" id="3.40.850.10">
    <property type="entry name" value="Kinesin motor domain"/>
    <property type="match status" value="1"/>
</dbReference>
<dbReference type="PANTHER" id="PTHR47968">
    <property type="entry name" value="CENTROMERE PROTEIN E"/>
    <property type="match status" value="1"/>
</dbReference>
<accession>A0A8S0VNM4</accession>
<dbReference type="AlphaFoldDB" id="A0A8S0VNM4"/>
<comment type="similarity">
    <text evidence="2">Belongs to the TRAFAC class myosin-kinesin ATPase superfamily. Kinesin family.</text>
</comment>
<feature type="compositionally biased region" description="Basic and acidic residues" evidence="3">
    <location>
        <begin position="11"/>
        <end position="20"/>
    </location>
</feature>
<dbReference type="GO" id="GO:0007018">
    <property type="term" value="P:microtubule-based movement"/>
    <property type="evidence" value="ECO:0007669"/>
    <property type="project" value="InterPro"/>
</dbReference>
<dbReference type="InterPro" id="IPR036961">
    <property type="entry name" value="Kinesin_motor_dom_sf"/>
</dbReference>
<evidence type="ECO:0000256" key="1">
    <source>
        <dbReference type="ARBA" id="ARBA00023175"/>
    </source>
</evidence>
<sequence>MGSISGDSASESERDESNAHEQKIFVSVRLRPLNERELARNEVSDWECINNTTIIVKNSLKERTQLPAAYTFGYGVFGFDHPTKQLHEEAAKKKFNNQGRLFFIASIFAYGETSSGKTYTMSGVTNCAVVDIYDNINKTVESSAWEYLGAANSSALTASVNCHHLHHEPTHSHVEKSRNTLLFASCAKKVSTNARVNVVMSEKALVKQLQKEPARLENERHQLCQRLWTDAKDMDHINESAAIVAELVGFKDGNHSPKLLNESHVKQLETQPAFHDIKLPEKAVKYKPDTLPVK</sequence>
<dbReference type="Gramene" id="OE9A066057T1">
    <property type="protein sequence ID" value="OE9A066057C1"/>
    <property type="gene ID" value="OE9A066057"/>
</dbReference>
<dbReference type="GO" id="GO:0005524">
    <property type="term" value="F:ATP binding"/>
    <property type="evidence" value="ECO:0007669"/>
    <property type="project" value="UniProtKB-UniRule"/>
</dbReference>
<feature type="domain" description="Kinesin motor" evidence="4">
    <location>
        <begin position="23"/>
        <end position="294"/>
    </location>
</feature>
<dbReference type="OrthoDB" id="3176171at2759"/>
<dbReference type="InterPro" id="IPR027417">
    <property type="entry name" value="P-loop_NTPase"/>
</dbReference>
<dbReference type="Gene3D" id="1.20.58.1980">
    <property type="match status" value="1"/>
</dbReference>
<feature type="region of interest" description="Disordered" evidence="3">
    <location>
        <begin position="1"/>
        <end position="20"/>
    </location>
</feature>
<dbReference type="PROSITE" id="PS50067">
    <property type="entry name" value="KINESIN_MOTOR_2"/>
    <property type="match status" value="1"/>
</dbReference>
<dbReference type="Proteomes" id="UP000594638">
    <property type="component" value="Unassembled WGS sequence"/>
</dbReference>
<dbReference type="InterPro" id="IPR027640">
    <property type="entry name" value="Kinesin-like_fam"/>
</dbReference>
<organism evidence="5 6">
    <name type="scientific">Olea europaea subsp. europaea</name>
    <dbReference type="NCBI Taxonomy" id="158383"/>
    <lineage>
        <taxon>Eukaryota</taxon>
        <taxon>Viridiplantae</taxon>
        <taxon>Streptophyta</taxon>
        <taxon>Embryophyta</taxon>
        <taxon>Tracheophyta</taxon>
        <taxon>Spermatophyta</taxon>
        <taxon>Magnoliopsida</taxon>
        <taxon>eudicotyledons</taxon>
        <taxon>Gunneridae</taxon>
        <taxon>Pentapetalae</taxon>
        <taxon>asterids</taxon>
        <taxon>lamiids</taxon>
        <taxon>Lamiales</taxon>
        <taxon>Oleaceae</taxon>
        <taxon>Oleeae</taxon>
        <taxon>Olea</taxon>
    </lineage>
</organism>
<dbReference type="GO" id="GO:0005874">
    <property type="term" value="C:microtubule"/>
    <property type="evidence" value="ECO:0007669"/>
    <property type="project" value="UniProtKB-KW"/>
</dbReference>
<protein>
    <submittedName>
        <fullName evidence="5">Kinesin NACK1</fullName>
    </submittedName>
</protein>
<keyword evidence="1 2" id="KW-0505">Motor protein</keyword>
<evidence type="ECO:0000259" key="4">
    <source>
        <dbReference type="PROSITE" id="PS50067"/>
    </source>
</evidence>
<dbReference type="SMART" id="SM00129">
    <property type="entry name" value="KISc"/>
    <property type="match status" value="1"/>
</dbReference>
<keyword evidence="2" id="KW-0067">ATP-binding</keyword>
<dbReference type="EMBL" id="CACTIH010010826">
    <property type="protein sequence ID" value="CAA3033757.1"/>
    <property type="molecule type" value="Genomic_DNA"/>
</dbReference>
<keyword evidence="2" id="KW-0547">Nucleotide-binding</keyword>
<proteinExistence type="inferred from homology"/>
<comment type="caution">
    <text evidence="5">The sequence shown here is derived from an EMBL/GenBank/DDBJ whole genome shotgun (WGS) entry which is preliminary data.</text>
</comment>
<reference evidence="5 6" key="1">
    <citation type="submission" date="2019-12" db="EMBL/GenBank/DDBJ databases">
        <authorList>
            <person name="Alioto T."/>
            <person name="Alioto T."/>
            <person name="Gomez Garrido J."/>
        </authorList>
    </citation>
    <scope>NUCLEOTIDE SEQUENCE [LARGE SCALE GENOMIC DNA]</scope>
</reference>
<name>A0A8S0VNM4_OLEEU</name>
<keyword evidence="6" id="KW-1185">Reference proteome</keyword>
<evidence type="ECO:0000256" key="3">
    <source>
        <dbReference type="SAM" id="MobiDB-lite"/>
    </source>
</evidence>
<evidence type="ECO:0000313" key="6">
    <source>
        <dbReference type="Proteomes" id="UP000594638"/>
    </source>
</evidence>
<dbReference type="SUPFAM" id="SSF52540">
    <property type="entry name" value="P-loop containing nucleoside triphosphate hydrolases"/>
    <property type="match status" value="1"/>
</dbReference>
<dbReference type="InterPro" id="IPR001752">
    <property type="entry name" value="Kinesin_motor_dom"/>
</dbReference>
<dbReference type="Pfam" id="PF00225">
    <property type="entry name" value="Kinesin"/>
    <property type="match status" value="1"/>
</dbReference>
<feature type="binding site" evidence="2">
    <location>
        <begin position="111"/>
        <end position="118"/>
    </location>
    <ligand>
        <name>ATP</name>
        <dbReference type="ChEBI" id="CHEBI:30616"/>
    </ligand>
</feature>